<evidence type="ECO:0000259" key="1">
    <source>
        <dbReference type="Pfam" id="PF09413"/>
    </source>
</evidence>
<evidence type="ECO:0000313" key="3">
    <source>
        <dbReference type="Proteomes" id="UP001446205"/>
    </source>
</evidence>
<proteinExistence type="predicted"/>
<sequence>MRKIYQAANLFEAQILRDRLEAAHLRAEVFNAHAHSAAGALPVTEIYPEVWILEDNDWDLALRVLGEYQAELQAGNQCERRCQKCGEMVPGNFASCWNCGTELAEDC</sequence>
<dbReference type="Proteomes" id="UP001446205">
    <property type="component" value="Unassembled WGS sequence"/>
</dbReference>
<feature type="domain" description="DUF2007" evidence="1">
    <location>
        <begin position="1"/>
        <end position="68"/>
    </location>
</feature>
<dbReference type="RefSeq" id="WP_341371254.1">
    <property type="nucleotide sequence ID" value="NZ_JBBPCO010000010.1"/>
</dbReference>
<keyword evidence="3" id="KW-1185">Reference proteome</keyword>
<comment type="caution">
    <text evidence="2">The sequence shown here is derived from an EMBL/GenBank/DDBJ whole genome shotgun (WGS) entry which is preliminary data.</text>
</comment>
<organism evidence="2 3">
    <name type="scientific">Thermithiobacillus plumbiphilus</name>
    <dbReference type="NCBI Taxonomy" id="1729899"/>
    <lineage>
        <taxon>Bacteria</taxon>
        <taxon>Pseudomonadati</taxon>
        <taxon>Pseudomonadota</taxon>
        <taxon>Acidithiobacillia</taxon>
        <taxon>Acidithiobacillales</taxon>
        <taxon>Thermithiobacillaceae</taxon>
        <taxon>Thermithiobacillus</taxon>
    </lineage>
</organism>
<dbReference type="EMBL" id="JBBPCO010000010">
    <property type="protein sequence ID" value="MEK8090198.1"/>
    <property type="molecule type" value="Genomic_DNA"/>
</dbReference>
<name>A0ABU9DBT9_9PROT</name>
<dbReference type="Pfam" id="PF09413">
    <property type="entry name" value="DUF2007"/>
    <property type="match status" value="1"/>
</dbReference>
<reference evidence="2 3" key="1">
    <citation type="submission" date="2024-04" db="EMBL/GenBank/DDBJ databases">
        <authorList>
            <person name="Abashina T."/>
            <person name="Shaikin A."/>
        </authorList>
    </citation>
    <scope>NUCLEOTIDE SEQUENCE [LARGE SCALE GENOMIC DNA]</scope>
    <source>
        <strain evidence="2 3">AAFK</strain>
    </source>
</reference>
<protein>
    <submittedName>
        <fullName evidence="2">DUF2007 domain-containing protein</fullName>
    </submittedName>
</protein>
<evidence type="ECO:0000313" key="2">
    <source>
        <dbReference type="EMBL" id="MEK8090198.1"/>
    </source>
</evidence>
<dbReference type="InterPro" id="IPR018551">
    <property type="entry name" value="DUF2007"/>
</dbReference>
<accession>A0ABU9DBT9</accession>
<gene>
    <name evidence="2" type="ORF">WOB96_10540</name>
</gene>